<gene>
    <name evidence="2" type="ORF">LIER_41548</name>
</gene>
<keyword evidence="3" id="KW-1185">Reference proteome</keyword>
<evidence type="ECO:0000313" key="3">
    <source>
        <dbReference type="Proteomes" id="UP001454036"/>
    </source>
</evidence>
<organism evidence="2 3">
    <name type="scientific">Lithospermum erythrorhizon</name>
    <name type="common">Purple gromwell</name>
    <name type="synonym">Lithospermum officinale var. erythrorhizon</name>
    <dbReference type="NCBI Taxonomy" id="34254"/>
    <lineage>
        <taxon>Eukaryota</taxon>
        <taxon>Viridiplantae</taxon>
        <taxon>Streptophyta</taxon>
        <taxon>Embryophyta</taxon>
        <taxon>Tracheophyta</taxon>
        <taxon>Spermatophyta</taxon>
        <taxon>Magnoliopsida</taxon>
        <taxon>eudicotyledons</taxon>
        <taxon>Gunneridae</taxon>
        <taxon>Pentapetalae</taxon>
        <taxon>asterids</taxon>
        <taxon>lamiids</taxon>
        <taxon>Boraginales</taxon>
        <taxon>Boraginaceae</taxon>
        <taxon>Boraginoideae</taxon>
        <taxon>Lithospermeae</taxon>
        <taxon>Lithospermum</taxon>
    </lineage>
</organism>
<feature type="region of interest" description="Disordered" evidence="1">
    <location>
        <begin position="139"/>
        <end position="168"/>
    </location>
</feature>
<comment type="caution">
    <text evidence="2">The sequence shown here is derived from an EMBL/GenBank/DDBJ whole genome shotgun (WGS) entry which is preliminary data.</text>
</comment>
<protein>
    <submittedName>
        <fullName evidence="2">Uncharacterized protein</fullName>
    </submittedName>
</protein>
<dbReference type="Proteomes" id="UP001454036">
    <property type="component" value="Unassembled WGS sequence"/>
</dbReference>
<reference evidence="2 3" key="1">
    <citation type="submission" date="2024-01" db="EMBL/GenBank/DDBJ databases">
        <title>The complete chloroplast genome sequence of Lithospermum erythrorhizon: insights into the phylogenetic relationship among Boraginaceae species and the maternal lineages of purple gromwells.</title>
        <authorList>
            <person name="Okada T."/>
            <person name="Watanabe K."/>
        </authorList>
    </citation>
    <scope>NUCLEOTIDE SEQUENCE [LARGE SCALE GENOMIC DNA]</scope>
</reference>
<name>A0AAV3RB14_LITER</name>
<dbReference type="AlphaFoldDB" id="A0AAV3RB14"/>
<proteinExistence type="predicted"/>
<dbReference type="EMBL" id="BAABME010026247">
    <property type="protein sequence ID" value="GAA0173557.1"/>
    <property type="molecule type" value="Genomic_DNA"/>
</dbReference>
<sequence length="168" mass="18995">MAGQVRAKGSSFDDETFRIAYEDRKNCFSVRIHYGGKLVANPMSPVRLNYLIIVMSIPLRWVQLTSGHLCLTEKYKFIDVYFAKADNTDLLLDMEDENGNIKLSDWCIELLKDKADARAKLSIERASVGVVEFNLEEEDSDGSSVCDTGDVEETEAMDMPIEDNLKNK</sequence>
<evidence type="ECO:0000313" key="2">
    <source>
        <dbReference type="EMBL" id="GAA0173557.1"/>
    </source>
</evidence>
<accession>A0AAV3RB14</accession>
<evidence type="ECO:0000256" key="1">
    <source>
        <dbReference type="SAM" id="MobiDB-lite"/>
    </source>
</evidence>